<dbReference type="InterPro" id="IPR001962">
    <property type="entry name" value="Asn_synthase"/>
</dbReference>
<dbReference type="AlphaFoldDB" id="A0A917JRG4"/>
<evidence type="ECO:0000259" key="10">
    <source>
        <dbReference type="PROSITE" id="PS51278"/>
    </source>
</evidence>
<evidence type="ECO:0000256" key="8">
    <source>
        <dbReference type="PIRSR" id="PIRSR001589-1"/>
    </source>
</evidence>
<dbReference type="PIRSF" id="PIRSF001589">
    <property type="entry name" value="Asn_synthetase_glu-h"/>
    <property type="match status" value="1"/>
</dbReference>
<proteinExistence type="inferred from homology"/>
<dbReference type="CDD" id="cd00712">
    <property type="entry name" value="AsnB"/>
    <property type="match status" value="1"/>
</dbReference>
<dbReference type="GO" id="GO:0005524">
    <property type="term" value="F:ATP binding"/>
    <property type="evidence" value="ECO:0007669"/>
    <property type="project" value="UniProtKB-KW"/>
</dbReference>
<comment type="catalytic activity">
    <reaction evidence="7">
        <text>L-aspartate + L-glutamine + ATP + H2O = L-asparagine + L-glutamate + AMP + diphosphate + H(+)</text>
        <dbReference type="Rhea" id="RHEA:12228"/>
        <dbReference type="ChEBI" id="CHEBI:15377"/>
        <dbReference type="ChEBI" id="CHEBI:15378"/>
        <dbReference type="ChEBI" id="CHEBI:29985"/>
        <dbReference type="ChEBI" id="CHEBI:29991"/>
        <dbReference type="ChEBI" id="CHEBI:30616"/>
        <dbReference type="ChEBI" id="CHEBI:33019"/>
        <dbReference type="ChEBI" id="CHEBI:58048"/>
        <dbReference type="ChEBI" id="CHEBI:58359"/>
        <dbReference type="ChEBI" id="CHEBI:456215"/>
        <dbReference type="EC" id="6.3.5.4"/>
    </reaction>
</comment>
<evidence type="ECO:0000256" key="5">
    <source>
        <dbReference type="ARBA" id="ARBA00022840"/>
    </source>
</evidence>
<dbReference type="InterPro" id="IPR014729">
    <property type="entry name" value="Rossmann-like_a/b/a_fold"/>
</dbReference>
<dbReference type="Gene3D" id="3.40.50.620">
    <property type="entry name" value="HUPs"/>
    <property type="match status" value="1"/>
</dbReference>
<dbReference type="InterPro" id="IPR006426">
    <property type="entry name" value="Asn_synth_AEB"/>
</dbReference>
<dbReference type="NCBIfam" id="TIGR01536">
    <property type="entry name" value="asn_synth_AEB"/>
    <property type="match status" value="1"/>
</dbReference>
<dbReference type="InterPro" id="IPR033738">
    <property type="entry name" value="AsnB_N"/>
</dbReference>
<reference evidence="11" key="1">
    <citation type="journal article" date="2014" name="Int. J. Syst. Evol. Microbiol.">
        <title>Complete genome sequence of Corynebacterium casei LMG S-19264T (=DSM 44701T), isolated from a smear-ripened cheese.</title>
        <authorList>
            <consortium name="US DOE Joint Genome Institute (JGI-PGF)"/>
            <person name="Walter F."/>
            <person name="Albersmeier A."/>
            <person name="Kalinowski J."/>
            <person name="Ruckert C."/>
        </authorList>
    </citation>
    <scope>NUCLEOTIDE SEQUENCE</scope>
    <source>
        <strain evidence="11">JCM 13919</strain>
    </source>
</reference>
<dbReference type="Proteomes" id="UP000630149">
    <property type="component" value="Unassembled WGS sequence"/>
</dbReference>
<keyword evidence="6 8" id="KW-0315">Glutamine amidotransferase</keyword>
<dbReference type="EC" id="6.3.5.4" evidence="3"/>
<comment type="pathway">
    <text evidence="1">Amino-acid biosynthesis; L-asparagine biosynthesis; L-asparagine from L-aspartate (L-Gln route): step 1/1.</text>
</comment>
<comment type="similarity">
    <text evidence="2">Belongs to the asparagine synthetase family.</text>
</comment>
<sequence length="616" mass="71228">MCGIAGIFLSDLNEVPSDQTLKVMINIIKHRGPDAQQTLALSGTGLAHARLSIIDLSKESNQPMIDSENGNVIVFNGEIYNYLELRKELIDKGHKFKTNGDTEVILKAYDQWGVECQNKFNGMWAFALYDKEKKMLFASRDRMGIKPFVYGMTKSGDLVFASEAKSIVQEFPEFKRVNQDFLIDFVERDFFACYKKTFYQNVFNLLPGHYFFVKHGEVAQQQRYWKWTPCENLSHYSDNEASSMFKELLVDAIKLRFRSDVPVGSCLSGGLDSSTIVGLASQLYENRLHTFSCIYPSTPEFDESQYIQYSVEKFNTIPQYIEPRHDDFLELMHTSIYEQDGPTGGPSILSQRAVMQLASQNVKVLLDGQGADELLGGYHGYFRYSLLAHLRKVKNSRNLLSIFNYLSNAAEIKKRTGQKYGNLLSFMASMRKPARFYSPNIAETQLHYFKEFENDDLNTILLEHVFTNLTNLLHYEDRNSMTFSIESRLPFLDYRLIEFAFSLPHQYKIRGSTTKWLLHNVAKEVLPEQVLNRKDKMGFTTPAHKWFLQNENLNFFKGYFSKNNLIYSSISQSMRDYLFNSFNILLQNRTHTPATGGDINALWRFFTANMWQETIN</sequence>
<dbReference type="OrthoDB" id="9763290at2"/>
<dbReference type="Gene3D" id="3.60.20.10">
    <property type="entry name" value="Glutamine Phosphoribosylpyrophosphate, subunit 1, domain 1"/>
    <property type="match status" value="1"/>
</dbReference>
<feature type="binding site" evidence="9">
    <location>
        <position position="101"/>
    </location>
    <ligand>
        <name>L-glutamine</name>
        <dbReference type="ChEBI" id="CHEBI:58359"/>
    </ligand>
</feature>
<dbReference type="PROSITE" id="PS51278">
    <property type="entry name" value="GATASE_TYPE_2"/>
    <property type="match status" value="1"/>
</dbReference>
<gene>
    <name evidence="11" type="ORF">GCM10007966_05800</name>
</gene>
<name>A0A917JRG4_9GAMM</name>
<dbReference type="PANTHER" id="PTHR43284:SF1">
    <property type="entry name" value="ASPARAGINE SYNTHETASE"/>
    <property type="match status" value="1"/>
</dbReference>
<dbReference type="RefSeq" id="WP_131775898.1">
    <property type="nucleotide sequence ID" value="NZ_BMOB01000002.1"/>
</dbReference>
<accession>A0A917JRG4</accession>
<dbReference type="GO" id="GO:0006529">
    <property type="term" value="P:asparagine biosynthetic process"/>
    <property type="evidence" value="ECO:0007669"/>
    <property type="project" value="UniProtKB-KW"/>
</dbReference>
<keyword evidence="8" id="KW-0061">Asparagine biosynthesis</keyword>
<evidence type="ECO:0000256" key="2">
    <source>
        <dbReference type="ARBA" id="ARBA00005752"/>
    </source>
</evidence>
<evidence type="ECO:0000256" key="6">
    <source>
        <dbReference type="ARBA" id="ARBA00022962"/>
    </source>
</evidence>
<dbReference type="GO" id="GO:0004066">
    <property type="term" value="F:asparagine synthase (glutamine-hydrolyzing) activity"/>
    <property type="evidence" value="ECO:0007669"/>
    <property type="project" value="UniProtKB-EC"/>
</dbReference>
<evidence type="ECO:0000313" key="11">
    <source>
        <dbReference type="EMBL" id="GGI80145.1"/>
    </source>
</evidence>
<keyword evidence="5 9" id="KW-0067">ATP-binding</keyword>
<reference evidence="11" key="2">
    <citation type="submission" date="2020-09" db="EMBL/GenBank/DDBJ databases">
        <authorList>
            <person name="Sun Q."/>
            <person name="Ohkuma M."/>
        </authorList>
    </citation>
    <scope>NUCLEOTIDE SEQUENCE</scope>
    <source>
        <strain evidence="11">JCM 13919</strain>
    </source>
</reference>
<dbReference type="InterPro" id="IPR051786">
    <property type="entry name" value="ASN_synthetase/amidase"/>
</dbReference>
<evidence type="ECO:0000256" key="1">
    <source>
        <dbReference type="ARBA" id="ARBA00005187"/>
    </source>
</evidence>
<protein>
    <recommendedName>
        <fullName evidence="3">asparagine synthase (glutamine-hydrolyzing)</fullName>
        <ecNumber evidence="3">6.3.5.4</ecNumber>
    </recommendedName>
</protein>
<dbReference type="SUPFAM" id="SSF52402">
    <property type="entry name" value="Adenine nucleotide alpha hydrolases-like"/>
    <property type="match status" value="1"/>
</dbReference>
<evidence type="ECO:0000313" key="12">
    <source>
        <dbReference type="Proteomes" id="UP000630149"/>
    </source>
</evidence>
<dbReference type="Pfam" id="PF13537">
    <property type="entry name" value="GATase_7"/>
    <property type="match status" value="1"/>
</dbReference>
<organism evidence="11 12">
    <name type="scientific">Legionella impletisoli</name>
    <dbReference type="NCBI Taxonomy" id="343510"/>
    <lineage>
        <taxon>Bacteria</taxon>
        <taxon>Pseudomonadati</taxon>
        <taxon>Pseudomonadota</taxon>
        <taxon>Gammaproteobacteria</taxon>
        <taxon>Legionellales</taxon>
        <taxon>Legionellaceae</taxon>
        <taxon>Legionella</taxon>
    </lineage>
</organism>
<feature type="domain" description="Glutamine amidotransferase type-2" evidence="10">
    <location>
        <begin position="2"/>
        <end position="216"/>
    </location>
</feature>
<evidence type="ECO:0000256" key="7">
    <source>
        <dbReference type="ARBA" id="ARBA00048741"/>
    </source>
</evidence>
<keyword evidence="4 9" id="KW-0547">Nucleotide-binding</keyword>
<keyword evidence="12" id="KW-1185">Reference proteome</keyword>
<dbReference type="EMBL" id="BMOB01000002">
    <property type="protein sequence ID" value="GGI80145.1"/>
    <property type="molecule type" value="Genomic_DNA"/>
</dbReference>
<evidence type="ECO:0000256" key="9">
    <source>
        <dbReference type="PIRSR" id="PIRSR001589-2"/>
    </source>
</evidence>
<dbReference type="InterPro" id="IPR029055">
    <property type="entry name" value="Ntn_hydrolases_N"/>
</dbReference>
<dbReference type="InterPro" id="IPR017932">
    <property type="entry name" value="GATase_2_dom"/>
</dbReference>
<evidence type="ECO:0000256" key="3">
    <source>
        <dbReference type="ARBA" id="ARBA00012737"/>
    </source>
</evidence>
<dbReference type="SUPFAM" id="SSF56235">
    <property type="entry name" value="N-terminal nucleophile aminohydrolases (Ntn hydrolases)"/>
    <property type="match status" value="1"/>
</dbReference>
<keyword evidence="8" id="KW-0028">Amino-acid biosynthesis</keyword>
<dbReference type="Pfam" id="PF00733">
    <property type="entry name" value="Asn_synthase"/>
    <property type="match status" value="1"/>
</dbReference>
<dbReference type="CDD" id="cd01991">
    <property type="entry name" value="Asn_synthase_B_C"/>
    <property type="match status" value="1"/>
</dbReference>
<feature type="active site" description="For GATase activity" evidence="8">
    <location>
        <position position="2"/>
    </location>
</feature>
<comment type="caution">
    <text evidence="11">The sequence shown here is derived from an EMBL/GenBank/DDBJ whole genome shotgun (WGS) entry which is preliminary data.</text>
</comment>
<evidence type="ECO:0000256" key="4">
    <source>
        <dbReference type="ARBA" id="ARBA00022741"/>
    </source>
</evidence>
<dbReference type="PANTHER" id="PTHR43284">
    <property type="entry name" value="ASPARAGINE SYNTHETASE (GLUTAMINE-HYDROLYZING)"/>
    <property type="match status" value="1"/>
</dbReference>